<gene>
    <name evidence="3" type="ORF">JI435_047450</name>
</gene>
<proteinExistence type="inferred from homology"/>
<dbReference type="Gene3D" id="2.40.70.10">
    <property type="entry name" value="Acid Proteases"/>
    <property type="match status" value="1"/>
</dbReference>
<protein>
    <recommendedName>
        <fullName evidence="2">Peptidase A1 domain-containing protein</fullName>
    </recommendedName>
</protein>
<accession>A0A7U2F903</accession>
<dbReference type="PANTHER" id="PTHR47965:SF101">
    <property type="entry name" value="HYPOTHETICAL ASPARTYL PROTEASE (EUROFUNG)-RELATED"/>
    <property type="match status" value="1"/>
</dbReference>
<keyword evidence="4" id="KW-1185">Reference proteome</keyword>
<dbReference type="GO" id="GO:0004190">
    <property type="term" value="F:aspartic-type endopeptidase activity"/>
    <property type="evidence" value="ECO:0007669"/>
    <property type="project" value="InterPro"/>
</dbReference>
<dbReference type="GO" id="GO:0006508">
    <property type="term" value="P:proteolysis"/>
    <property type="evidence" value="ECO:0007669"/>
    <property type="project" value="InterPro"/>
</dbReference>
<sequence length="347" mass="37346">MSSIKPLAYPLVVESSGRWLGNDGDWSSFYVHVGTPPQVFQVLPSLSAQTLYLPLDKDCGRFNISDCGELRGVEVWASKLSDGFHPQNSTTWHELGVYGIGVGEVFRLNGNGIFGNDTAGLDTSGVIDPVNLENHPIMAYTTSDMWIGVLGLSPHTMNISDTVRPRSFLNQLKEKGHIPSLSFGYQAGAYHRFTHVPGSLVLGGYDRSRISGPTLRLSAESDIIVGLQGITSTLPNGTTNSLLATGIIATIDTAVSELWLPPSVCDAFALALGLTYFEAADRYVLTNAAHSALLAAPPSFNFTIGVSTSGGDIIIIEIPYAAFDLKAKGTDRLYLVITLYRDTTDML</sequence>
<feature type="domain" description="Peptidase A1" evidence="2">
    <location>
        <begin position="27"/>
        <end position="347"/>
    </location>
</feature>
<evidence type="ECO:0000313" key="4">
    <source>
        <dbReference type="Proteomes" id="UP000663193"/>
    </source>
</evidence>
<dbReference type="VEuPathDB" id="FungiDB:JI435_047450"/>
<dbReference type="OrthoDB" id="4074350at2759"/>
<organism evidence="3 4">
    <name type="scientific">Phaeosphaeria nodorum (strain SN15 / ATCC MYA-4574 / FGSC 10173)</name>
    <name type="common">Glume blotch fungus</name>
    <name type="synonym">Parastagonospora nodorum</name>
    <dbReference type="NCBI Taxonomy" id="321614"/>
    <lineage>
        <taxon>Eukaryota</taxon>
        <taxon>Fungi</taxon>
        <taxon>Dikarya</taxon>
        <taxon>Ascomycota</taxon>
        <taxon>Pezizomycotina</taxon>
        <taxon>Dothideomycetes</taxon>
        <taxon>Pleosporomycetidae</taxon>
        <taxon>Pleosporales</taxon>
        <taxon>Pleosporineae</taxon>
        <taxon>Phaeosphaeriaceae</taxon>
        <taxon>Parastagonospora</taxon>
    </lineage>
</organism>
<evidence type="ECO:0000259" key="2">
    <source>
        <dbReference type="PROSITE" id="PS51767"/>
    </source>
</evidence>
<name>A0A7U2F903_PHANO</name>
<dbReference type="CDD" id="cd05471">
    <property type="entry name" value="pepsin_like"/>
    <property type="match status" value="1"/>
</dbReference>
<dbReference type="PROSITE" id="PS51767">
    <property type="entry name" value="PEPTIDASE_A1"/>
    <property type="match status" value="1"/>
</dbReference>
<dbReference type="Proteomes" id="UP000663193">
    <property type="component" value="Chromosome 8"/>
</dbReference>
<reference evidence="4" key="1">
    <citation type="journal article" date="2021" name="BMC Genomics">
        <title>Chromosome-level genome assembly and manually-curated proteome of model necrotroph Parastagonospora nodorum Sn15 reveals a genome-wide trove of candidate effector homologs, and redundancy of virulence-related functions within an accessory chromosome.</title>
        <authorList>
            <person name="Bertazzoni S."/>
            <person name="Jones D.A.B."/>
            <person name="Phan H.T."/>
            <person name="Tan K.-C."/>
            <person name="Hane J.K."/>
        </authorList>
    </citation>
    <scope>NUCLEOTIDE SEQUENCE [LARGE SCALE GENOMIC DNA]</scope>
    <source>
        <strain evidence="4">SN15 / ATCC MYA-4574 / FGSC 10173)</strain>
    </source>
</reference>
<evidence type="ECO:0000313" key="3">
    <source>
        <dbReference type="EMBL" id="QRC98705.1"/>
    </source>
</evidence>
<dbReference type="EMBL" id="CP069030">
    <property type="protein sequence ID" value="QRC98705.1"/>
    <property type="molecule type" value="Genomic_DNA"/>
</dbReference>
<dbReference type="PANTHER" id="PTHR47965">
    <property type="entry name" value="ASPARTYL PROTEASE-RELATED"/>
    <property type="match status" value="1"/>
</dbReference>
<dbReference type="Pfam" id="PF00026">
    <property type="entry name" value="Asp"/>
    <property type="match status" value="1"/>
</dbReference>
<evidence type="ECO:0000256" key="1">
    <source>
        <dbReference type="ARBA" id="ARBA00007447"/>
    </source>
</evidence>
<dbReference type="InterPro" id="IPR034164">
    <property type="entry name" value="Pepsin-like_dom"/>
</dbReference>
<dbReference type="SUPFAM" id="SSF50630">
    <property type="entry name" value="Acid proteases"/>
    <property type="match status" value="1"/>
</dbReference>
<dbReference type="InterPro" id="IPR033121">
    <property type="entry name" value="PEPTIDASE_A1"/>
</dbReference>
<dbReference type="AlphaFoldDB" id="A0A7U2F903"/>
<comment type="similarity">
    <text evidence="1">Belongs to the peptidase A1 family.</text>
</comment>
<dbReference type="InterPro" id="IPR001461">
    <property type="entry name" value="Aspartic_peptidase_A1"/>
</dbReference>
<dbReference type="InterPro" id="IPR021109">
    <property type="entry name" value="Peptidase_aspartic_dom_sf"/>
</dbReference>